<feature type="region of interest" description="Disordered" evidence="6">
    <location>
        <begin position="497"/>
        <end position="523"/>
    </location>
</feature>
<reference evidence="8" key="1">
    <citation type="submission" date="2018-03" db="EMBL/GenBank/DDBJ databases">
        <authorList>
            <person name="Guldener U."/>
        </authorList>
    </citation>
    <scope>NUCLEOTIDE SEQUENCE</scope>
</reference>
<evidence type="ECO:0000256" key="3">
    <source>
        <dbReference type="ARBA" id="ARBA00022777"/>
    </source>
</evidence>
<dbReference type="InterPro" id="IPR000719">
    <property type="entry name" value="Prot_kinase_dom"/>
</dbReference>
<feature type="compositionally biased region" description="Polar residues" evidence="6">
    <location>
        <begin position="136"/>
        <end position="151"/>
    </location>
</feature>
<feature type="compositionally biased region" description="Low complexity" evidence="6">
    <location>
        <begin position="102"/>
        <end position="116"/>
    </location>
</feature>
<feature type="region of interest" description="Disordered" evidence="6">
    <location>
        <begin position="92"/>
        <end position="227"/>
    </location>
</feature>
<gene>
    <name evidence="8" type="ORF">DNG_00798</name>
</gene>
<dbReference type="GO" id="GO:0005737">
    <property type="term" value="C:cytoplasm"/>
    <property type="evidence" value="ECO:0007669"/>
    <property type="project" value="TreeGrafter"/>
</dbReference>
<keyword evidence="3 8" id="KW-0418">Kinase</keyword>
<name>A0AAE8SR79_9PEZI</name>
<dbReference type="EMBL" id="ONZQ02000001">
    <property type="protein sequence ID" value="SPN97284.1"/>
    <property type="molecule type" value="Genomic_DNA"/>
</dbReference>
<organism evidence="8 9">
    <name type="scientific">Cephalotrichum gorgonifer</name>
    <dbReference type="NCBI Taxonomy" id="2041049"/>
    <lineage>
        <taxon>Eukaryota</taxon>
        <taxon>Fungi</taxon>
        <taxon>Dikarya</taxon>
        <taxon>Ascomycota</taxon>
        <taxon>Pezizomycotina</taxon>
        <taxon>Sordariomycetes</taxon>
        <taxon>Hypocreomycetidae</taxon>
        <taxon>Microascales</taxon>
        <taxon>Microascaceae</taxon>
        <taxon>Cephalotrichum</taxon>
    </lineage>
</organism>
<dbReference type="SMART" id="SM00220">
    <property type="entry name" value="S_TKc"/>
    <property type="match status" value="1"/>
</dbReference>
<proteinExistence type="inferred from homology"/>
<comment type="similarity">
    <text evidence="5">Belongs to the protein kinase superfamily. Ser/Thr protein kinase family. GCN2 subfamily.</text>
</comment>
<dbReference type="GO" id="GO:0110031">
    <property type="term" value="P:negative regulation of G2/MI transition of meiotic cell cycle"/>
    <property type="evidence" value="ECO:0007669"/>
    <property type="project" value="TreeGrafter"/>
</dbReference>
<dbReference type="InterPro" id="IPR011009">
    <property type="entry name" value="Kinase-like_dom_sf"/>
</dbReference>
<evidence type="ECO:0000256" key="6">
    <source>
        <dbReference type="SAM" id="MobiDB-lite"/>
    </source>
</evidence>
<accession>A0AAE8SR79</accession>
<keyword evidence="1" id="KW-0808">Transferase</keyword>
<feature type="compositionally biased region" description="Polar residues" evidence="6">
    <location>
        <begin position="25"/>
        <end position="36"/>
    </location>
</feature>
<dbReference type="InterPro" id="IPR050339">
    <property type="entry name" value="CC_SR_Kinase"/>
</dbReference>
<keyword evidence="2" id="KW-0547">Nucleotide-binding</keyword>
<dbReference type="PROSITE" id="PS00108">
    <property type="entry name" value="PROTEIN_KINASE_ST"/>
    <property type="match status" value="1"/>
</dbReference>
<dbReference type="Gene3D" id="1.10.510.10">
    <property type="entry name" value="Transferase(Phosphotransferase) domain 1"/>
    <property type="match status" value="1"/>
</dbReference>
<dbReference type="InterPro" id="IPR008271">
    <property type="entry name" value="Ser/Thr_kinase_AS"/>
</dbReference>
<protein>
    <submittedName>
        <fullName evidence="8">Related to protein kinase SWE1</fullName>
    </submittedName>
</protein>
<dbReference type="GO" id="GO:0004713">
    <property type="term" value="F:protein tyrosine kinase activity"/>
    <property type="evidence" value="ECO:0007669"/>
    <property type="project" value="TreeGrafter"/>
</dbReference>
<dbReference type="SUPFAM" id="SSF56112">
    <property type="entry name" value="Protein kinase-like (PK-like)"/>
    <property type="match status" value="1"/>
</dbReference>
<dbReference type="Pfam" id="PF00069">
    <property type="entry name" value="Pkinase"/>
    <property type="match status" value="1"/>
</dbReference>
<keyword evidence="4" id="KW-0067">ATP-binding</keyword>
<feature type="region of interest" description="Disordered" evidence="6">
    <location>
        <begin position="1"/>
        <end position="39"/>
    </location>
</feature>
<feature type="region of interest" description="Disordered" evidence="6">
    <location>
        <begin position="331"/>
        <end position="405"/>
    </location>
</feature>
<dbReference type="GO" id="GO:0005634">
    <property type="term" value="C:nucleus"/>
    <property type="evidence" value="ECO:0007669"/>
    <property type="project" value="TreeGrafter"/>
</dbReference>
<dbReference type="GO" id="GO:0005524">
    <property type="term" value="F:ATP binding"/>
    <property type="evidence" value="ECO:0007669"/>
    <property type="project" value="UniProtKB-KW"/>
</dbReference>
<evidence type="ECO:0000256" key="4">
    <source>
        <dbReference type="ARBA" id="ARBA00022840"/>
    </source>
</evidence>
<sequence length="836" mass="90791">MFKGLDTGAETSVPTAGALKRSDANVDSGTERTTSPVAKRRSLHGVASFGGFNHDAHVFEYAAATPSSLNFEIHDESNQEYQLTGSPAVPFIRRDIQPSPTPSSSVARRSSSLRKSTLQQRYGDKGSWGRRMGAQQLAQMSNDTSTTPNSRNRPRISLDAPSASGNSFQEDTPMKFSEQATDNAPNRKIDPFRFSLGARPTFADTPGNLGLKSQTPRSPRANPRTGMFMSTGLISKVNRDPEDDKRVVVPDTPCKKHSSSGFATYPPHPGSAVRFGRRPSSPIFHSGPPDFGGDDAFGGYGNAGRGLSLFHRMGGRPHRRASVLDLNAEMKSPAAKAKDGRTTPEGLPPTPTKPSLTPTGVSGGDAALESPSTNRFPPPISAVQSFASREPSPSPIRLRDSPTPMTPRGGVLPLDPSRLSIHHGASTDNQIAVPVTPTTSQARRLITPVHSLARSRMEVDEYLLHKFARVDEVGQGEFSTVYRVAYAKQKRASVGLDFRSSASRTPPGSPPPGKAFAVKKSRRPFQGLRDREAKLKEVRILKALSNGNHVLHYINSWEIDNHLYIQTEYCDEGTLEKFLGDVGRQGRLDDFRIWKILHDLSLGLQEIHQAGFIHLDMKPANVLITFEGVLRIGDFGLATEWPAAKGIDAEGDREYIGPEILKGQFDKPADMFSLGLIALEISANVQLPENGPSWLALRNGDFSDIPSLTTGGTVEGSIRATPTPTSFEEAITGVSSPTIAAAPPDFGVPKHTPLTQPPQFMADAGHPFSLDHLVRQLTQPEPSDRLTVDAVLQLESLRWVATRRRCPATVFEGLWGPDDSAFSHDATDYDTEMTDV</sequence>
<dbReference type="Proteomes" id="UP001187682">
    <property type="component" value="Unassembled WGS sequence"/>
</dbReference>
<feature type="domain" description="Protein kinase" evidence="7">
    <location>
        <begin position="467"/>
        <end position="800"/>
    </location>
</feature>
<dbReference type="PANTHER" id="PTHR11042:SF196">
    <property type="entry name" value="MITOSIS INHIBITOR PROTEIN KINASE SWE1"/>
    <property type="match status" value="1"/>
</dbReference>
<evidence type="ECO:0000259" key="7">
    <source>
        <dbReference type="PROSITE" id="PS50011"/>
    </source>
</evidence>
<dbReference type="PANTHER" id="PTHR11042">
    <property type="entry name" value="EUKARYOTIC TRANSLATION INITIATION FACTOR 2-ALPHA KINASE EIF2-ALPHA KINASE -RELATED"/>
    <property type="match status" value="1"/>
</dbReference>
<comment type="caution">
    <text evidence="8">The sequence shown here is derived from an EMBL/GenBank/DDBJ whole genome shotgun (WGS) entry which is preliminary data.</text>
</comment>
<evidence type="ECO:0000256" key="5">
    <source>
        <dbReference type="ARBA" id="ARBA00037982"/>
    </source>
</evidence>
<evidence type="ECO:0000313" key="9">
    <source>
        <dbReference type="Proteomes" id="UP001187682"/>
    </source>
</evidence>
<evidence type="ECO:0000313" key="8">
    <source>
        <dbReference type="EMBL" id="SPN97284.1"/>
    </source>
</evidence>
<dbReference type="PROSITE" id="PS50011">
    <property type="entry name" value="PROTEIN_KINASE_DOM"/>
    <property type="match status" value="1"/>
</dbReference>
<evidence type="ECO:0000256" key="2">
    <source>
        <dbReference type="ARBA" id="ARBA00022741"/>
    </source>
</evidence>
<dbReference type="Gene3D" id="3.30.200.20">
    <property type="entry name" value="Phosphorylase Kinase, domain 1"/>
    <property type="match status" value="1"/>
</dbReference>
<evidence type="ECO:0000256" key="1">
    <source>
        <dbReference type="ARBA" id="ARBA00022679"/>
    </source>
</evidence>
<keyword evidence="9" id="KW-1185">Reference proteome</keyword>
<dbReference type="AlphaFoldDB" id="A0AAE8SR79"/>